<dbReference type="GO" id="GO:0051754">
    <property type="term" value="P:meiotic sister chromatid cohesion, centromeric"/>
    <property type="evidence" value="ECO:0007669"/>
    <property type="project" value="UniProtKB-ARBA"/>
</dbReference>
<evidence type="ECO:0000256" key="6">
    <source>
        <dbReference type="ARBA" id="ARBA00023242"/>
    </source>
</evidence>
<dbReference type="GO" id="GO:0007165">
    <property type="term" value="P:signal transduction"/>
    <property type="evidence" value="ECO:0007669"/>
    <property type="project" value="InterPro"/>
</dbReference>
<dbReference type="Proteomes" id="UP000750522">
    <property type="component" value="Unassembled WGS sequence"/>
</dbReference>
<dbReference type="PANTHER" id="PTHR10257:SF3">
    <property type="entry name" value="SERINE_THREONINE-PROTEIN PHOSPHATASE 2A 56 KDA REGULATORY SUBUNIT GAMMA ISOFORM"/>
    <property type="match status" value="1"/>
</dbReference>
<feature type="compositionally biased region" description="Low complexity" evidence="9">
    <location>
        <begin position="60"/>
        <end position="84"/>
    </location>
</feature>
<gene>
    <name evidence="10" type="ORF">DV451_001244</name>
</gene>
<keyword evidence="6" id="KW-0539">Nucleus</keyword>
<accession>A0A9P5G745</accession>
<evidence type="ECO:0000256" key="8">
    <source>
        <dbReference type="PIRNR" id="PIRNR028043"/>
    </source>
</evidence>
<evidence type="ECO:0000256" key="7">
    <source>
        <dbReference type="ARBA" id="ARBA00064351"/>
    </source>
</evidence>
<dbReference type="GO" id="GO:0005634">
    <property type="term" value="C:nucleus"/>
    <property type="evidence" value="ECO:0007669"/>
    <property type="project" value="UniProtKB-SubCell"/>
</dbReference>
<dbReference type="InterPro" id="IPR011989">
    <property type="entry name" value="ARM-like"/>
</dbReference>
<dbReference type="PANTHER" id="PTHR10257">
    <property type="entry name" value="SERINE/THREONINE PROTEIN PHOSPHATASE 2A PP2A REGULATORY SUBUNIT B"/>
    <property type="match status" value="1"/>
</dbReference>
<protein>
    <recommendedName>
        <fullName evidence="8">Serine/threonine-protein phosphatase 2A 56 kDa regulatory subunit</fullName>
    </recommendedName>
</protein>
<comment type="similarity">
    <text evidence="3">Belongs to the phosphatase 2A regulatory subunit B family.</text>
</comment>
<dbReference type="GO" id="GO:0019888">
    <property type="term" value="F:protein phosphatase regulator activity"/>
    <property type="evidence" value="ECO:0007669"/>
    <property type="project" value="UniProtKB-UniRule"/>
</dbReference>
<comment type="subcellular location">
    <subcellularLocation>
        <location evidence="2">Cytoplasm</location>
    </subcellularLocation>
    <subcellularLocation>
        <location evidence="1">Nucleus</location>
    </subcellularLocation>
</comment>
<dbReference type="PIRSF" id="PIRSF028043">
    <property type="entry name" value="PP2A_B56"/>
    <property type="match status" value="1"/>
</dbReference>
<dbReference type="GO" id="GO:0005816">
    <property type="term" value="C:spindle pole body"/>
    <property type="evidence" value="ECO:0007669"/>
    <property type="project" value="UniProtKB-ARBA"/>
</dbReference>
<reference evidence="10" key="1">
    <citation type="journal article" date="2020" name="Front. Microbiol.">
        <title>Phenotypic and Genetic Characterization of the Cheese Ripening Yeast Geotrichum candidum.</title>
        <authorList>
            <person name="Perkins V."/>
            <person name="Vignola S."/>
            <person name="Lessard M.H."/>
            <person name="Plante P.L."/>
            <person name="Corbeil J."/>
            <person name="Dugat-Bony E."/>
            <person name="Frenette M."/>
            <person name="Labrie S."/>
        </authorList>
    </citation>
    <scope>NUCLEOTIDE SEQUENCE</scope>
    <source>
        <strain evidence="10">LMA-70</strain>
    </source>
</reference>
<dbReference type="GO" id="GO:0000159">
    <property type="term" value="C:protein phosphatase type 2A complex"/>
    <property type="evidence" value="ECO:0007669"/>
    <property type="project" value="UniProtKB-UniRule"/>
</dbReference>
<evidence type="ECO:0000313" key="11">
    <source>
        <dbReference type="Proteomes" id="UP000750522"/>
    </source>
</evidence>
<dbReference type="SUPFAM" id="SSF81995">
    <property type="entry name" value="beta-sandwich domain of Sec23/24"/>
    <property type="match status" value="1"/>
</dbReference>
<comment type="caution">
    <text evidence="10">The sequence shown here is derived from an EMBL/GenBank/DDBJ whole genome shotgun (WGS) entry which is preliminary data.</text>
</comment>
<comment type="subunit">
    <text evidence="7">PP2A consists of a common heterodimeric core enzyme, composed of a 36 kDa catalytic subunit (subunit C) and a 65 kDa constant regulatory subunit (PR65 or subunit A), that associates with a variety of regulatory subunits. Proteins that associate with the core dimer include three families of regulatory subunits B (the R2/B/PR55/B55, R3/B''/PR72/PR130/PR59 and R5/B'/B56 families), the 48 kDa variable regulatory subunit, viral proteins, and cell signaling molecules.</text>
</comment>
<feature type="compositionally biased region" description="Polar residues" evidence="9">
    <location>
        <begin position="94"/>
        <end position="110"/>
    </location>
</feature>
<keyword evidence="5" id="KW-0597">Phosphoprotein</keyword>
<evidence type="ECO:0000256" key="1">
    <source>
        <dbReference type="ARBA" id="ARBA00004123"/>
    </source>
</evidence>
<evidence type="ECO:0000256" key="2">
    <source>
        <dbReference type="ARBA" id="ARBA00004496"/>
    </source>
</evidence>
<evidence type="ECO:0000256" key="3">
    <source>
        <dbReference type="ARBA" id="ARBA00008259"/>
    </source>
</evidence>
<feature type="compositionally biased region" description="Basic and acidic residues" evidence="9">
    <location>
        <begin position="14"/>
        <end position="50"/>
    </location>
</feature>
<dbReference type="GO" id="GO:0000776">
    <property type="term" value="C:kinetochore"/>
    <property type="evidence" value="ECO:0007669"/>
    <property type="project" value="UniProtKB-ARBA"/>
</dbReference>
<sequence>MMKSWTKKLTRSKSSGEKSSKSKEKKSFPSLKSDAREKEVKDRESFRPSDKPTAPLVIHPQQQQQQQPQQQQQQPQQPQQQQQQQHREDPPPQYSHSQQNGQPYAQNIASGHQWHGDLTGSLTHTSHIDTGHAPPPGSLETMPNDLDVGKPGYSASPHLLSVERFGIDGIKTPKRHSSSHFEVSEKRELQPLPSFNEVPPTDHKELFLRKIEQCKVMFDFNNPASDLAGKDIKQNTLNELSDYVSSNRIRITPDMYGAVVDMFTKNLFRPIPPPVNPVGELYDPDEDEPVYELAWPHMQMVYDFFLIFLESSDFDQSIARKYIDHQFVQTLISLFDSEDIRERECLKTTLHRIYGKFLNLRAFIRKCMNNVFFQFIYETERFNGVSELLEILGSIINGFALPLKTEHKIFLSRVLIPLHKVRSLSLYKSQLAYCIVQFLEKDPTLTEEVVMGLLRYWPKINTSKEVLFLIEIEDIFEVLEPDEFVKIQIPLFVQLAKCIASPHFQVAERALNFWSSEYFCSLVSENSETILPIIFSALVETETTHWNQSIHQMAYNALKLFMDTNSVLYDQCQILYRQTKNSAESYEEIRRENWRFLEDNVERTHL</sequence>
<proteinExistence type="inferred from homology"/>
<dbReference type="InterPro" id="IPR016024">
    <property type="entry name" value="ARM-type_fold"/>
</dbReference>
<dbReference type="AlphaFoldDB" id="A0A9P5G745"/>
<dbReference type="Gene3D" id="1.25.10.10">
    <property type="entry name" value="Leucine-rich Repeat Variant"/>
    <property type="match status" value="1"/>
</dbReference>
<dbReference type="GO" id="GO:0098813">
    <property type="term" value="P:nuclear chromosome segregation"/>
    <property type="evidence" value="ECO:0007669"/>
    <property type="project" value="UniProtKB-ARBA"/>
</dbReference>
<dbReference type="GO" id="GO:1901991">
    <property type="term" value="P:negative regulation of mitotic cell cycle phase transition"/>
    <property type="evidence" value="ECO:0007669"/>
    <property type="project" value="UniProtKB-ARBA"/>
</dbReference>
<evidence type="ECO:0000313" key="10">
    <source>
        <dbReference type="EMBL" id="KAF5103763.1"/>
    </source>
</evidence>
<reference evidence="10" key="2">
    <citation type="submission" date="2020-01" db="EMBL/GenBank/DDBJ databases">
        <authorList>
            <person name="Perkins V."/>
            <person name="Lessard M.-H."/>
            <person name="Dugat-Bony E."/>
            <person name="Frenette M."/>
            <person name="Labrie S."/>
        </authorList>
    </citation>
    <scope>NUCLEOTIDE SEQUENCE</scope>
    <source>
        <strain evidence="10">LMA-70</strain>
    </source>
</reference>
<evidence type="ECO:0000256" key="4">
    <source>
        <dbReference type="ARBA" id="ARBA00022490"/>
    </source>
</evidence>
<dbReference type="InterPro" id="IPR002554">
    <property type="entry name" value="PP2A_B56"/>
</dbReference>
<keyword evidence="4" id="KW-0963">Cytoplasm</keyword>
<feature type="region of interest" description="Disordered" evidence="9">
    <location>
        <begin position="1"/>
        <end position="148"/>
    </location>
</feature>
<name>A0A9P5G745_GEOCN</name>
<evidence type="ECO:0000256" key="5">
    <source>
        <dbReference type="ARBA" id="ARBA00022553"/>
    </source>
</evidence>
<dbReference type="FunFam" id="1.25.10.10:FF:000016">
    <property type="entry name" value="Serine/threonine-protein phosphatase 2A 56 kDa regulatory subunit"/>
    <property type="match status" value="1"/>
</dbReference>
<dbReference type="Pfam" id="PF01603">
    <property type="entry name" value="B56"/>
    <property type="match status" value="1"/>
</dbReference>
<feature type="compositionally biased region" description="Basic residues" evidence="9">
    <location>
        <begin position="1"/>
        <end position="11"/>
    </location>
</feature>
<dbReference type="EMBL" id="QQZK01000018">
    <property type="protein sequence ID" value="KAF5103763.1"/>
    <property type="molecule type" value="Genomic_DNA"/>
</dbReference>
<dbReference type="GO" id="GO:0005737">
    <property type="term" value="C:cytoplasm"/>
    <property type="evidence" value="ECO:0007669"/>
    <property type="project" value="UniProtKB-SubCell"/>
</dbReference>
<evidence type="ECO:0000256" key="9">
    <source>
        <dbReference type="SAM" id="MobiDB-lite"/>
    </source>
</evidence>
<dbReference type="SUPFAM" id="SSF48371">
    <property type="entry name" value="ARM repeat"/>
    <property type="match status" value="1"/>
</dbReference>
<organism evidence="10 11">
    <name type="scientific">Geotrichum candidum</name>
    <name type="common">Oospora lactis</name>
    <name type="synonym">Dipodascus geotrichum</name>
    <dbReference type="NCBI Taxonomy" id="1173061"/>
    <lineage>
        <taxon>Eukaryota</taxon>
        <taxon>Fungi</taxon>
        <taxon>Dikarya</taxon>
        <taxon>Ascomycota</taxon>
        <taxon>Saccharomycotina</taxon>
        <taxon>Dipodascomycetes</taxon>
        <taxon>Dipodascales</taxon>
        <taxon>Dipodascaceae</taxon>
        <taxon>Geotrichum</taxon>
    </lineage>
</organism>
<comment type="function">
    <text evidence="8">The B regulatory subunit might modulate substrate selectivity and catalytic activity, and also might direct the localization of the catalytic enzyme to a particular subcellular compartment.</text>
</comment>